<organism evidence="1 2">
    <name type="scientific">Wickerhamomyces mucosus</name>
    <dbReference type="NCBI Taxonomy" id="1378264"/>
    <lineage>
        <taxon>Eukaryota</taxon>
        <taxon>Fungi</taxon>
        <taxon>Dikarya</taxon>
        <taxon>Ascomycota</taxon>
        <taxon>Saccharomycotina</taxon>
        <taxon>Saccharomycetes</taxon>
        <taxon>Phaffomycetales</taxon>
        <taxon>Wickerhamomycetaceae</taxon>
        <taxon>Wickerhamomyces</taxon>
    </lineage>
</organism>
<comment type="caution">
    <text evidence="1">The sequence shown here is derived from an EMBL/GenBank/DDBJ whole genome shotgun (WGS) entry which is preliminary data.</text>
</comment>
<dbReference type="EMBL" id="JAEUBF010000853">
    <property type="protein sequence ID" value="KAH3674402.1"/>
    <property type="molecule type" value="Genomic_DNA"/>
</dbReference>
<gene>
    <name evidence="1" type="ORF">WICMUC_003239</name>
</gene>
<keyword evidence="2" id="KW-1185">Reference proteome</keyword>
<protein>
    <submittedName>
        <fullName evidence="1">Uncharacterized protein</fullName>
    </submittedName>
</protein>
<accession>A0A9P8PLU6</accession>
<proteinExistence type="predicted"/>
<dbReference type="Proteomes" id="UP000769528">
    <property type="component" value="Unassembled WGS sequence"/>
</dbReference>
<dbReference type="AlphaFoldDB" id="A0A9P8PLU6"/>
<name>A0A9P8PLU6_9ASCO</name>
<reference evidence="1" key="2">
    <citation type="submission" date="2021-01" db="EMBL/GenBank/DDBJ databases">
        <authorList>
            <person name="Schikora-Tamarit M.A."/>
        </authorList>
    </citation>
    <scope>NUCLEOTIDE SEQUENCE</scope>
    <source>
        <strain evidence="1">CBS6341</strain>
    </source>
</reference>
<sequence>MTHFGAVSILTFDKSISNALSRSPAPEVDVEALPPCLQTSMPIPAATIAELVETLNVFWPSPPVPTISTNALFWTDSDGIISEYSKTALAAAAIYSEW</sequence>
<dbReference type="OrthoDB" id="10490915at2759"/>
<reference evidence="1" key="1">
    <citation type="journal article" date="2021" name="Open Biol.">
        <title>Shared evolutionary footprints suggest mitochondrial oxidative damage underlies multiple complex I losses in fungi.</title>
        <authorList>
            <person name="Schikora-Tamarit M.A."/>
            <person name="Marcet-Houben M."/>
            <person name="Nosek J."/>
            <person name="Gabaldon T."/>
        </authorList>
    </citation>
    <scope>NUCLEOTIDE SEQUENCE</scope>
    <source>
        <strain evidence="1">CBS6341</strain>
    </source>
</reference>
<evidence type="ECO:0000313" key="2">
    <source>
        <dbReference type="Proteomes" id="UP000769528"/>
    </source>
</evidence>
<evidence type="ECO:0000313" key="1">
    <source>
        <dbReference type="EMBL" id="KAH3674402.1"/>
    </source>
</evidence>